<comment type="caution">
    <text evidence="2">The sequence shown here is derived from an EMBL/GenBank/DDBJ whole genome shotgun (WGS) entry which is preliminary data.</text>
</comment>
<keyword evidence="1" id="KW-1133">Transmembrane helix</keyword>
<protein>
    <submittedName>
        <fullName evidence="2">Sodium-dependent bicarbonate transport family permease</fullName>
    </submittedName>
</protein>
<organism evidence="2 3">
    <name type="scientific">Planctomyces bekefii</name>
    <dbReference type="NCBI Taxonomy" id="1653850"/>
    <lineage>
        <taxon>Bacteria</taxon>
        <taxon>Pseudomonadati</taxon>
        <taxon>Planctomycetota</taxon>
        <taxon>Planctomycetia</taxon>
        <taxon>Planctomycetales</taxon>
        <taxon>Planctomycetaceae</taxon>
        <taxon>Planctomyces</taxon>
    </lineage>
</organism>
<reference evidence="2 3" key="1">
    <citation type="submission" date="2019-08" db="EMBL/GenBank/DDBJ databases">
        <title>100 year-old enigma solved: identification of Planctomyces bekefii, the type genus and species of the phylum Planctomycetes.</title>
        <authorList>
            <person name="Svetlana D.N."/>
            <person name="Overmann J."/>
        </authorList>
    </citation>
    <scope>NUCLEOTIDE SEQUENCE [LARGE SCALE GENOMIC DNA]</scope>
    <source>
        <strain evidence="2">Phe10_nw2017</strain>
    </source>
</reference>
<keyword evidence="1" id="KW-0472">Membrane</keyword>
<sequence length="330" mass="34456">MFDVLRLNLVSPLTLCFALGVFARVIRSQLALPRELYTSLSIYLLFALGLKGGVELSHSSLSQLAAPAAVTLLLGCLTPISAYLVLRRLGKFSIPDAAGIAAHYGSVSAVTFIAAQQFTNAAGAPAEGFMPTLLTLLEIPGIQVALAIGAFQMAQQPSSDSNQTSAGSKLLAVCHELLSAPSTMLLVGGLIIGTAVGTEGWKPVQPVFEGMFKGILTLFLLEMGLTAGARLQDLRSSGLFLAAFGIVIPVLHGLLGAWLGSLSGLSVGGTTMLATMAASASYIAAPPAVRMALPEANPTYYLTAALAITFPFNLIAGIPLYYRFAQFFCN</sequence>
<feature type="transmembrane region" description="Helical" evidence="1">
    <location>
        <begin position="238"/>
        <end position="259"/>
    </location>
</feature>
<dbReference type="PANTHER" id="PTHR40400:SF1">
    <property type="entry name" value="SLR1512 PROTEIN"/>
    <property type="match status" value="1"/>
</dbReference>
<proteinExistence type="predicted"/>
<feature type="transmembrane region" description="Helical" evidence="1">
    <location>
        <begin position="128"/>
        <end position="149"/>
    </location>
</feature>
<evidence type="ECO:0000256" key="1">
    <source>
        <dbReference type="SAM" id="Phobius"/>
    </source>
</evidence>
<dbReference type="Proteomes" id="UP000321083">
    <property type="component" value="Unassembled WGS sequence"/>
</dbReference>
<keyword evidence="3" id="KW-1185">Reference proteome</keyword>
<name>A0A5C6M594_9PLAN</name>
<feature type="transmembrane region" description="Helical" evidence="1">
    <location>
        <begin position="170"/>
        <end position="192"/>
    </location>
</feature>
<feature type="transmembrane region" description="Helical" evidence="1">
    <location>
        <begin position="212"/>
        <end position="231"/>
    </location>
</feature>
<keyword evidence="1" id="KW-0812">Transmembrane</keyword>
<feature type="transmembrane region" description="Helical" evidence="1">
    <location>
        <begin position="6"/>
        <end position="24"/>
    </location>
</feature>
<evidence type="ECO:0000313" key="2">
    <source>
        <dbReference type="EMBL" id="TWW09950.1"/>
    </source>
</evidence>
<dbReference type="Pfam" id="PF05982">
    <property type="entry name" value="Sbt_1"/>
    <property type="match status" value="1"/>
</dbReference>
<dbReference type="AlphaFoldDB" id="A0A5C6M594"/>
<reference evidence="2 3" key="2">
    <citation type="submission" date="2019-08" db="EMBL/GenBank/DDBJ databases">
        <authorList>
            <person name="Henke P."/>
        </authorList>
    </citation>
    <scope>NUCLEOTIDE SEQUENCE [LARGE SCALE GENOMIC DNA]</scope>
    <source>
        <strain evidence="2">Phe10_nw2017</strain>
    </source>
</reference>
<accession>A0A5C6M594</accession>
<dbReference type="EMBL" id="SRHE01000141">
    <property type="protein sequence ID" value="TWW09950.1"/>
    <property type="molecule type" value="Genomic_DNA"/>
</dbReference>
<gene>
    <name evidence="2" type="ORF">E3A20_09250</name>
</gene>
<dbReference type="InterPro" id="IPR010293">
    <property type="entry name" value="Sbt_1"/>
</dbReference>
<dbReference type="PANTHER" id="PTHR40400">
    <property type="entry name" value="SLR1512 PROTEIN"/>
    <property type="match status" value="1"/>
</dbReference>
<evidence type="ECO:0000313" key="3">
    <source>
        <dbReference type="Proteomes" id="UP000321083"/>
    </source>
</evidence>
<feature type="transmembrane region" description="Helical" evidence="1">
    <location>
        <begin position="36"/>
        <end position="54"/>
    </location>
</feature>
<feature type="transmembrane region" description="Helical" evidence="1">
    <location>
        <begin position="66"/>
        <end position="86"/>
    </location>
</feature>
<feature type="transmembrane region" description="Helical" evidence="1">
    <location>
        <begin position="300"/>
        <end position="322"/>
    </location>
</feature>
<feature type="transmembrane region" description="Helical" evidence="1">
    <location>
        <begin position="98"/>
        <end position="116"/>
    </location>
</feature>